<feature type="transmembrane region" description="Helical" evidence="7">
    <location>
        <begin position="149"/>
        <end position="168"/>
    </location>
</feature>
<feature type="transmembrane region" description="Helical" evidence="7">
    <location>
        <begin position="45"/>
        <end position="70"/>
    </location>
</feature>
<dbReference type="Proteomes" id="UP000464053">
    <property type="component" value="Chromosome"/>
</dbReference>
<keyword evidence="6 7" id="KW-0472">Membrane</keyword>
<dbReference type="KEGG" id="mint:C7M51_01883"/>
<proteinExistence type="inferred from homology"/>
<comment type="similarity">
    <text evidence="2">Belongs to the polysaccharide synthase family.</text>
</comment>
<keyword evidence="9" id="KW-1185">Reference proteome</keyword>
<name>A0A6P1PZU9_9GAMM</name>
<feature type="transmembrane region" description="Helical" evidence="7">
    <location>
        <begin position="384"/>
        <end position="405"/>
    </location>
</feature>
<evidence type="ECO:0000313" key="8">
    <source>
        <dbReference type="EMBL" id="QHM71592.1"/>
    </source>
</evidence>
<dbReference type="Pfam" id="PF13440">
    <property type="entry name" value="Polysacc_synt_3"/>
    <property type="match status" value="1"/>
</dbReference>
<evidence type="ECO:0000256" key="1">
    <source>
        <dbReference type="ARBA" id="ARBA00004651"/>
    </source>
</evidence>
<evidence type="ECO:0000256" key="6">
    <source>
        <dbReference type="ARBA" id="ARBA00023136"/>
    </source>
</evidence>
<evidence type="ECO:0000256" key="2">
    <source>
        <dbReference type="ARBA" id="ARBA00007430"/>
    </source>
</evidence>
<protein>
    <submittedName>
        <fullName evidence="8">Lipopolysaccharide biosynthesis protein WzxC</fullName>
    </submittedName>
</protein>
<reference evidence="8 9" key="1">
    <citation type="submission" date="2018-03" db="EMBL/GenBank/DDBJ databases">
        <title>Pantoea intestinalis SRCM103226 isolated form the mealworm.</title>
        <authorList>
            <person name="Jeong D.-Y."/>
            <person name="Kim J.W."/>
        </authorList>
    </citation>
    <scope>NUCLEOTIDE SEQUENCE [LARGE SCALE GENOMIC DNA]</scope>
    <source>
        <strain evidence="8 9">SRCM103226</strain>
    </source>
</reference>
<evidence type="ECO:0000256" key="4">
    <source>
        <dbReference type="ARBA" id="ARBA00022692"/>
    </source>
</evidence>
<evidence type="ECO:0000256" key="3">
    <source>
        <dbReference type="ARBA" id="ARBA00022475"/>
    </source>
</evidence>
<dbReference type="PANTHER" id="PTHR30250">
    <property type="entry name" value="PST FAMILY PREDICTED COLANIC ACID TRANSPORTER"/>
    <property type="match status" value="1"/>
</dbReference>
<evidence type="ECO:0000256" key="7">
    <source>
        <dbReference type="SAM" id="Phobius"/>
    </source>
</evidence>
<feature type="transmembrane region" description="Helical" evidence="7">
    <location>
        <begin position="417"/>
        <end position="442"/>
    </location>
</feature>
<dbReference type="GO" id="GO:0005886">
    <property type="term" value="C:plasma membrane"/>
    <property type="evidence" value="ECO:0007669"/>
    <property type="project" value="UniProtKB-SubCell"/>
</dbReference>
<sequence length="496" mass="55279">MWIMSLKEKTVKGAKWSAMSTLSTIGIGFLQMTLLARLIDTHQFGLLTIAMVIILLADTLSDFGLSNSIIQRKEISETELSTLYWINILIGLIVFGVVFSCSGIISTWLKQPDLKLLIQVLSVAFLIIPHGQQFRALLQKELEFPKIGLTETLAVTLGFIVTMGAAWIKPQAITAIWGYLAMVTVRTLMFSWYGRKTYRPRFHFSFRTITSNLKFGAYLTADSLINQLNANVATAVLSRTLGAAITGGYNLSYNVAVMPPTKLNPIITRVLFPAFSKIQDDQQKLRDNFYKLLSLVGLLNFPALLGLLVVAENFVLFMFGEKWHFITPILQVLCVVGLLRSIGNPIGSLLMAKARVDISFKFNVVKFFLFVPAIWIGAKIGGGFGASLGFLAVQVLNTWLSYFILIRPVLGTSYKQYLYSIWMPFRMALPTLAVPWIIGLFLSTSVSLPVILAVQIISGGMIFLVSVLISRDPLIVEIKNHLFKNPKLRRILRAGN</sequence>
<feature type="transmembrane region" description="Helical" evidence="7">
    <location>
        <begin position="21"/>
        <end position="39"/>
    </location>
</feature>
<accession>A0A6P1PZU9</accession>
<feature type="transmembrane region" description="Helical" evidence="7">
    <location>
        <begin position="82"/>
        <end position="105"/>
    </location>
</feature>
<feature type="transmembrane region" description="Helical" evidence="7">
    <location>
        <begin position="292"/>
        <end position="311"/>
    </location>
</feature>
<evidence type="ECO:0000256" key="5">
    <source>
        <dbReference type="ARBA" id="ARBA00022989"/>
    </source>
</evidence>
<dbReference type="NCBIfam" id="NF007773">
    <property type="entry name" value="PRK10459.1"/>
    <property type="match status" value="1"/>
</dbReference>
<dbReference type="PANTHER" id="PTHR30250:SF10">
    <property type="entry name" value="LIPOPOLYSACCHARIDE BIOSYNTHESIS PROTEIN WZXC"/>
    <property type="match status" value="1"/>
</dbReference>
<feature type="transmembrane region" description="Helical" evidence="7">
    <location>
        <begin position="174"/>
        <end position="193"/>
    </location>
</feature>
<evidence type="ECO:0000313" key="9">
    <source>
        <dbReference type="Proteomes" id="UP000464053"/>
    </source>
</evidence>
<keyword evidence="4 7" id="KW-0812">Transmembrane</keyword>
<dbReference type="CDD" id="cd13127">
    <property type="entry name" value="MATE_tuaB_like"/>
    <property type="match status" value="1"/>
</dbReference>
<organism evidence="8 9">
    <name type="scientific">Mixta intestinalis</name>
    <dbReference type="NCBI Taxonomy" id="1615494"/>
    <lineage>
        <taxon>Bacteria</taxon>
        <taxon>Pseudomonadati</taxon>
        <taxon>Pseudomonadota</taxon>
        <taxon>Gammaproteobacteria</taxon>
        <taxon>Enterobacterales</taxon>
        <taxon>Erwiniaceae</taxon>
        <taxon>Mixta</taxon>
    </lineage>
</organism>
<dbReference type="EMBL" id="CP028271">
    <property type="protein sequence ID" value="QHM71592.1"/>
    <property type="molecule type" value="Genomic_DNA"/>
</dbReference>
<dbReference type="AlphaFoldDB" id="A0A6P1PZU9"/>
<gene>
    <name evidence="8" type="primary">wzxC_1</name>
    <name evidence="8" type="ORF">C7M51_01883</name>
</gene>
<feature type="transmembrane region" description="Helical" evidence="7">
    <location>
        <begin position="360"/>
        <end position="378"/>
    </location>
</feature>
<dbReference type="InterPro" id="IPR050833">
    <property type="entry name" value="Poly_Biosynth_Transport"/>
</dbReference>
<keyword evidence="3" id="KW-1003">Cell membrane</keyword>
<feature type="transmembrane region" description="Helical" evidence="7">
    <location>
        <begin position="448"/>
        <end position="469"/>
    </location>
</feature>
<comment type="subcellular location">
    <subcellularLocation>
        <location evidence="1">Cell membrane</location>
        <topology evidence="1">Multi-pass membrane protein</topology>
    </subcellularLocation>
</comment>
<feature type="transmembrane region" description="Helical" evidence="7">
    <location>
        <begin position="117"/>
        <end position="137"/>
    </location>
</feature>
<keyword evidence="5 7" id="KW-1133">Transmembrane helix</keyword>